<feature type="domain" description="Apiosidase-like catalytic" evidence="2">
    <location>
        <begin position="112"/>
        <end position="425"/>
    </location>
</feature>
<gene>
    <name evidence="4" type="ORF">ACFPJ4_01175</name>
</gene>
<dbReference type="Pfam" id="PF16586">
    <property type="entry name" value="DUF5060"/>
    <property type="match status" value="1"/>
</dbReference>
<dbReference type="Pfam" id="PF13204">
    <property type="entry name" value="Apiosidase"/>
    <property type="match status" value="1"/>
</dbReference>
<protein>
    <submittedName>
        <fullName evidence="4">DUF4038 domain-containing protein</fullName>
    </submittedName>
</protein>
<dbReference type="EMBL" id="JBHSMG010000001">
    <property type="protein sequence ID" value="MFC5500844.1"/>
    <property type="molecule type" value="Genomic_DNA"/>
</dbReference>
<dbReference type="PANTHER" id="PTHR37836:SF2">
    <property type="entry name" value="DUF4038 DOMAIN-CONTAINING PROTEIN"/>
    <property type="match status" value="1"/>
</dbReference>
<sequence>MSAMRPAVAVQQWNRVELGLESSRRYPHPDTDVAIHAVFTGPSGRTIALPGFWDGGDDWKVRFAPTELGRWSYRVEATDETNPGLNEVTGLIDVTPYTGDLDIYQHGFVRVSANRRAFEYADGTPFFWLANTHWQAPNYERLHECNNPYEPCDSQFRCSADNDRARGFSVYQTYPDAAMNDGGGNVSQVDWWTTKYTHLNPRAFAEQFDVMMDYLADQGTVIALGMGVHTQTGQIGPAALTHFARYVTARYAAHPVVWITGQEVDIENEHGKLSTWKAVAETIAANDGYRHPLGAHMYTEGEPKTFGEEPWHDWFPTQGGHESIRTQAHYKSYWDFSPTKPYLETEANYEGIWTVPDAAPRQSAWKALQSGSYGYSYGVAGVWAMKWDYDVPGWDSFQNGTPWFDGLRRPGGAQMTILKEFYESLGDWQRLVPRFGDPAYAVFDRPEQSVLSTDGNTRYVVYFYDAERTTGALAGMDDAQSYRAEWLDPRTGGRILISETITPVAGAWQIPDKPDADDWVLHVTYSAFRPAVLSATVK</sequence>
<evidence type="ECO:0000313" key="5">
    <source>
        <dbReference type="Proteomes" id="UP001596039"/>
    </source>
</evidence>
<accession>A0ABW0NPM3</accession>
<dbReference type="RefSeq" id="WP_386738455.1">
    <property type="nucleotide sequence ID" value="NZ_JBHSMG010000001.1"/>
</dbReference>
<evidence type="ECO:0000313" key="4">
    <source>
        <dbReference type="EMBL" id="MFC5500844.1"/>
    </source>
</evidence>
<dbReference type="Proteomes" id="UP001596039">
    <property type="component" value="Unassembled WGS sequence"/>
</dbReference>
<dbReference type="Gene3D" id="2.60.40.10">
    <property type="entry name" value="Immunoglobulins"/>
    <property type="match status" value="1"/>
</dbReference>
<dbReference type="PANTHER" id="PTHR37836">
    <property type="entry name" value="LMO1036 PROTEIN"/>
    <property type="match status" value="1"/>
</dbReference>
<feature type="domain" description="Putative collagen-binding" evidence="1">
    <location>
        <begin position="447"/>
        <end position="522"/>
    </location>
</feature>
<dbReference type="Gene3D" id="3.20.20.80">
    <property type="entry name" value="Glycosidases"/>
    <property type="match status" value="1"/>
</dbReference>
<dbReference type="InterPro" id="IPR013783">
    <property type="entry name" value="Ig-like_fold"/>
</dbReference>
<evidence type="ECO:0000259" key="3">
    <source>
        <dbReference type="Pfam" id="PF16586"/>
    </source>
</evidence>
<name>A0ABW0NPM3_9MICO</name>
<evidence type="ECO:0000259" key="1">
    <source>
        <dbReference type="Pfam" id="PF12904"/>
    </source>
</evidence>
<comment type="caution">
    <text evidence="4">The sequence shown here is derived from an EMBL/GenBank/DDBJ whole genome shotgun (WGS) entry which is preliminary data.</text>
</comment>
<dbReference type="InterPro" id="IPR025277">
    <property type="entry name" value="Apiosidase-like_cat_dom"/>
</dbReference>
<dbReference type="InterPro" id="IPR032260">
    <property type="entry name" value="DUF5060"/>
</dbReference>
<reference evidence="5" key="1">
    <citation type="journal article" date="2019" name="Int. J. Syst. Evol. Microbiol.">
        <title>The Global Catalogue of Microorganisms (GCM) 10K type strain sequencing project: providing services to taxonomists for standard genome sequencing and annotation.</title>
        <authorList>
            <consortium name="The Broad Institute Genomics Platform"/>
            <consortium name="The Broad Institute Genome Sequencing Center for Infectious Disease"/>
            <person name="Wu L."/>
            <person name="Ma J."/>
        </authorList>
    </citation>
    <scope>NUCLEOTIDE SEQUENCE [LARGE SCALE GENOMIC DNA]</scope>
    <source>
        <strain evidence="5">CGMCC 4.6997</strain>
    </source>
</reference>
<evidence type="ECO:0000259" key="2">
    <source>
        <dbReference type="Pfam" id="PF13204"/>
    </source>
</evidence>
<proteinExistence type="predicted"/>
<dbReference type="Pfam" id="PF12904">
    <property type="entry name" value="Collagen_bind_2"/>
    <property type="match status" value="1"/>
</dbReference>
<organism evidence="4 5">
    <name type="scientific">Lysinimonas soli</name>
    <dbReference type="NCBI Taxonomy" id="1074233"/>
    <lineage>
        <taxon>Bacteria</taxon>
        <taxon>Bacillati</taxon>
        <taxon>Actinomycetota</taxon>
        <taxon>Actinomycetes</taxon>
        <taxon>Micrococcales</taxon>
        <taxon>Microbacteriaceae</taxon>
        <taxon>Lysinimonas</taxon>
    </lineage>
</organism>
<dbReference type="InterPro" id="IPR024749">
    <property type="entry name" value="Collagen-bd_put"/>
</dbReference>
<feature type="domain" description="DUF5060" evidence="3">
    <location>
        <begin position="10"/>
        <end position="77"/>
    </location>
</feature>
<keyword evidence="5" id="KW-1185">Reference proteome</keyword>